<dbReference type="Gene3D" id="2.40.128.130">
    <property type="entry name" value="Autotransporter beta-domain"/>
    <property type="match status" value="1"/>
</dbReference>
<accession>A0ABS7BPC3</accession>
<dbReference type="NCBIfam" id="TIGR01414">
    <property type="entry name" value="autotrans_barl"/>
    <property type="match status" value="2"/>
</dbReference>
<dbReference type="PROSITE" id="PS51208">
    <property type="entry name" value="AUTOTRANSPORTER"/>
    <property type="match status" value="1"/>
</dbReference>
<evidence type="ECO:0000259" key="2">
    <source>
        <dbReference type="PROSITE" id="PS50240"/>
    </source>
</evidence>
<dbReference type="RefSeq" id="WP_219748841.1">
    <property type="nucleotide sequence ID" value="NZ_JAHXZN010000003.1"/>
</dbReference>
<dbReference type="SMART" id="SM00020">
    <property type="entry name" value="Tryp_SPc"/>
    <property type="match status" value="1"/>
</dbReference>
<name>A0ABS7BPC3_9SPHN</name>
<dbReference type="InterPro" id="IPR011050">
    <property type="entry name" value="Pectin_lyase_fold/virulence"/>
</dbReference>
<sequence length="1092" mass="113064">MRAAGARSGRALLLLGTALIAGPVTAQVSSQAAARRFGGAPDIAVVDAVTPDGAVDPADINGVGQIVIDHGWASGYCTGTLIDPRTVLFASHCVNGDGGDTPQDAWRYGSAAGQMPVAFALKANNEAGVHRWVTTGEGQHRTDPSNAIFSLNQVVYHPGAVSMGMDLADVQADIAIGSLDAPAKGIPTRTLLFSPLPAPAAIDAATGTGYHVNVTGYGVHGDGGSGYAGFDLRRRSAENMIGLLTSLDEVEAELGMPREGLHQNLYFLDFDDPRRRATGDINVFRDDALPGEGVPGFGDSGGPLILDRRYAEKTVIGVLSAGRWPDDMPPGSYGTFAFYQPLYLYWDYIVASNPYRYVGALAGDGRWSDPAHWQTRVDPAYRVIAGDGLVNALPDASGAGVAPDAHRFGQICDQEPALGVDRCYDVRTHVRYDHDRAAGVAGDPLYRAGRHARAAPLPAPTLANGLPGATGFVPDNVDPDAATRRSARYFDVTLSAPGTTTLDTSATVDKVTVSGSGARLSVAPEGHLTSLIEVDQLAGFVHVDGTLTTPGDYLLVAGRLSGSGRIETPYLTSAAGVIVPGQVGTIGTLHVGGNLVLASKSLLLIGVGAAGAADRVAVEGKANLGGTVALAPVAGHRVRAGDVYTILTADDGLTARFDSAARLSAILAPTLLYDHTSVRARVDAGRYADVVASTRAQRGYATLLDRARPHAAALAGVYGVLDLQDAPTIQHTLEALAPRAEGLDRALGALALDTMARFYRARLAAADPRRGAAGAGQLTLAGEPIQLAAAEAARLPGQPPIASDTAATVAAPTRLPDSVAAYLAGGYLDGSAAATRTALAPRGRDPLSGWYLAGGLESAVDDRALVGLGLSFTRVTGSTAVAGQSAEGELYQGTLYGKLAAANGLYLDTQESAGLWRHATRRTADLIGSATTLRSRDHALAYGAEVGAGHDGAVGRLRVGPRVALRASALDLGPVSETGGAAALRLDRRRYASVQGRAGVALSGGGTVRPWASVYVVHDFRDPSPLLGASFAAVPDTDVAFALPGRDRDWGELGAGIALDTGHATLTLGADTTLRRQDVRDQAYRASVRVRF</sequence>
<feature type="domain" description="Peptidase S1" evidence="2">
    <location>
        <begin position="19"/>
        <end position="346"/>
    </location>
</feature>
<evidence type="ECO:0000313" key="4">
    <source>
        <dbReference type="EMBL" id="MBW6531464.1"/>
    </source>
</evidence>
<dbReference type="InterPro" id="IPR001254">
    <property type="entry name" value="Trypsin_dom"/>
</dbReference>
<dbReference type="EMBL" id="JAHXZN010000003">
    <property type="protein sequence ID" value="MBW6531464.1"/>
    <property type="molecule type" value="Genomic_DNA"/>
</dbReference>
<dbReference type="SUPFAM" id="SSF51126">
    <property type="entry name" value="Pectin lyase-like"/>
    <property type="match status" value="1"/>
</dbReference>
<dbReference type="InterPro" id="IPR005546">
    <property type="entry name" value="Autotransporte_beta"/>
</dbReference>
<dbReference type="SUPFAM" id="SSF50494">
    <property type="entry name" value="Trypsin-like serine proteases"/>
    <property type="match status" value="1"/>
</dbReference>
<keyword evidence="5" id="KW-1185">Reference proteome</keyword>
<feature type="domain" description="Autotransporter" evidence="3">
    <location>
        <begin position="814"/>
        <end position="1092"/>
    </location>
</feature>
<protein>
    <submittedName>
        <fullName evidence="4">Autotransporter domain-containing protein</fullName>
    </submittedName>
</protein>
<dbReference type="InterPro" id="IPR009003">
    <property type="entry name" value="Peptidase_S1_PA"/>
</dbReference>
<feature type="chain" id="PRO_5046622626" evidence="1">
    <location>
        <begin position="27"/>
        <end position="1092"/>
    </location>
</feature>
<evidence type="ECO:0000256" key="1">
    <source>
        <dbReference type="SAM" id="SignalP"/>
    </source>
</evidence>
<dbReference type="InterPro" id="IPR036709">
    <property type="entry name" value="Autotransporte_beta_dom_sf"/>
</dbReference>
<gene>
    <name evidence="4" type="ORF">KZ820_12030</name>
</gene>
<evidence type="ECO:0000313" key="5">
    <source>
        <dbReference type="Proteomes" id="UP000759103"/>
    </source>
</evidence>
<proteinExistence type="predicted"/>
<reference evidence="4 5" key="1">
    <citation type="submission" date="2021-07" db="EMBL/GenBank/DDBJ databases">
        <title>Sphingomonas sp.</title>
        <authorList>
            <person name="Feng G."/>
            <person name="Li J."/>
            <person name="Pan M."/>
        </authorList>
    </citation>
    <scope>NUCLEOTIDE SEQUENCE [LARGE SCALE GENOMIC DNA]</scope>
    <source>
        <strain evidence="4 5">RRHST34</strain>
    </source>
</reference>
<feature type="signal peptide" evidence="1">
    <location>
        <begin position="1"/>
        <end position="26"/>
    </location>
</feature>
<dbReference type="PROSITE" id="PS50240">
    <property type="entry name" value="TRYPSIN_DOM"/>
    <property type="match status" value="1"/>
</dbReference>
<dbReference type="Proteomes" id="UP000759103">
    <property type="component" value="Unassembled WGS sequence"/>
</dbReference>
<comment type="caution">
    <text evidence="4">The sequence shown here is derived from an EMBL/GenBank/DDBJ whole genome shotgun (WGS) entry which is preliminary data.</text>
</comment>
<dbReference type="InterPro" id="IPR006315">
    <property type="entry name" value="OM_autotransptr_brl_dom"/>
</dbReference>
<evidence type="ECO:0000259" key="3">
    <source>
        <dbReference type="PROSITE" id="PS51208"/>
    </source>
</evidence>
<dbReference type="Pfam" id="PF03797">
    <property type="entry name" value="Autotransporter"/>
    <property type="match status" value="1"/>
</dbReference>
<dbReference type="SMART" id="SM00869">
    <property type="entry name" value="Autotransporter"/>
    <property type="match status" value="1"/>
</dbReference>
<dbReference type="SUPFAM" id="SSF103515">
    <property type="entry name" value="Autotransporter"/>
    <property type="match status" value="1"/>
</dbReference>
<keyword evidence="1" id="KW-0732">Signal</keyword>
<organism evidence="4 5">
    <name type="scientific">Sphingomonas citri</name>
    <dbReference type="NCBI Taxonomy" id="2862499"/>
    <lineage>
        <taxon>Bacteria</taxon>
        <taxon>Pseudomonadati</taxon>
        <taxon>Pseudomonadota</taxon>
        <taxon>Alphaproteobacteria</taxon>
        <taxon>Sphingomonadales</taxon>
        <taxon>Sphingomonadaceae</taxon>
        <taxon>Sphingomonas</taxon>
    </lineage>
</organism>
<dbReference type="Gene3D" id="2.40.10.10">
    <property type="entry name" value="Trypsin-like serine proteases"/>
    <property type="match status" value="1"/>
</dbReference>
<dbReference type="InterPro" id="IPR043504">
    <property type="entry name" value="Peptidase_S1_PA_chymotrypsin"/>
</dbReference>